<feature type="non-terminal residue" evidence="7">
    <location>
        <position position="1"/>
    </location>
</feature>
<dbReference type="PROSITE" id="PS00107">
    <property type="entry name" value="PROTEIN_KINASE_ATP"/>
    <property type="match status" value="1"/>
</dbReference>
<dbReference type="GO" id="GO:0005524">
    <property type="term" value="F:ATP binding"/>
    <property type="evidence" value="ECO:0007669"/>
    <property type="project" value="UniProtKB-UniRule"/>
</dbReference>
<dbReference type="InterPro" id="IPR011009">
    <property type="entry name" value="Kinase-like_dom_sf"/>
</dbReference>
<feature type="domain" description="Protein kinase" evidence="6">
    <location>
        <begin position="30"/>
        <end position="212"/>
    </location>
</feature>
<organism evidence="7 8">
    <name type="scientific">Glomus cerebriforme</name>
    <dbReference type="NCBI Taxonomy" id="658196"/>
    <lineage>
        <taxon>Eukaryota</taxon>
        <taxon>Fungi</taxon>
        <taxon>Fungi incertae sedis</taxon>
        <taxon>Mucoromycota</taxon>
        <taxon>Glomeromycotina</taxon>
        <taxon>Glomeromycetes</taxon>
        <taxon>Glomerales</taxon>
        <taxon>Glomeraceae</taxon>
        <taxon>Glomus</taxon>
    </lineage>
</organism>
<dbReference type="InterPro" id="IPR017441">
    <property type="entry name" value="Protein_kinase_ATP_BS"/>
</dbReference>
<evidence type="ECO:0000313" key="8">
    <source>
        <dbReference type="Proteomes" id="UP000265703"/>
    </source>
</evidence>
<dbReference type="AlphaFoldDB" id="A0A397SWA6"/>
<dbReference type="PANTHER" id="PTHR44329:SF288">
    <property type="entry name" value="MITOGEN-ACTIVATED PROTEIN KINASE KINASE KINASE 20"/>
    <property type="match status" value="1"/>
</dbReference>
<accession>A0A397SWA6</accession>
<dbReference type="PROSITE" id="PS50011">
    <property type="entry name" value="PROTEIN_KINASE_DOM"/>
    <property type="match status" value="1"/>
</dbReference>
<keyword evidence="4 5" id="KW-0067">ATP-binding</keyword>
<evidence type="ECO:0000256" key="3">
    <source>
        <dbReference type="ARBA" id="ARBA00022777"/>
    </source>
</evidence>
<dbReference type="PANTHER" id="PTHR44329">
    <property type="entry name" value="SERINE/THREONINE-PROTEIN KINASE TNNI3K-RELATED"/>
    <property type="match status" value="1"/>
</dbReference>
<dbReference type="Gene3D" id="1.10.510.10">
    <property type="entry name" value="Transferase(Phosphotransferase) domain 1"/>
    <property type="match status" value="1"/>
</dbReference>
<keyword evidence="3 7" id="KW-0418">Kinase</keyword>
<keyword evidence="2 5" id="KW-0547">Nucleotide-binding</keyword>
<protein>
    <submittedName>
        <fullName evidence="7">Kinase-like domain-containing protein</fullName>
    </submittedName>
</protein>
<feature type="binding site" evidence="5">
    <location>
        <position position="60"/>
    </location>
    <ligand>
        <name>ATP</name>
        <dbReference type="ChEBI" id="CHEBI:30616"/>
    </ligand>
</feature>
<evidence type="ECO:0000256" key="4">
    <source>
        <dbReference type="ARBA" id="ARBA00022840"/>
    </source>
</evidence>
<dbReference type="SUPFAM" id="SSF56112">
    <property type="entry name" value="Protein kinase-like (PK-like)"/>
    <property type="match status" value="1"/>
</dbReference>
<evidence type="ECO:0000256" key="1">
    <source>
        <dbReference type="ARBA" id="ARBA00022679"/>
    </source>
</evidence>
<dbReference type="Pfam" id="PF00069">
    <property type="entry name" value="Pkinase"/>
    <property type="match status" value="1"/>
</dbReference>
<dbReference type="InterPro" id="IPR000719">
    <property type="entry name" value="Prot_kinase_dom"/>
</dbReference>
<evidence type="ECO:0000256" key="5">
    <source>
        <dbReference type="PROSITE-ProRule" id="PRU10141"/>
    </source>
</evidence>
<sequence>WRFEKCDTNRPKILLDNGTSIDYHIPQDFENLLPVIGTGGFSSVYAANWKITQSKFAIKKFATGLVGEKEIENEIRLMEMVKFHPNIIKFLGVTKFTDEINYSLVLEYADGGTLGSYLKDNARTFKWENQLKFAKEIASAVLCLHENEIIHGDLHSDNVLIHQHTIKLADFGCAHLQGSDSCTKARGVIPYMDPKIFNTQETELVNHPSILK</sequence>
<dbReference type="GO" id="GO:0004674">
    <property type="term" value="F:protein serine/threonine kinase activity"/>
    <property type="evidence" value="ECO:0007669"/>
    <property type="project" value="TreeGrafter"/>
</dbReference>
<dbReference type="EMBL" id="QKYT01000240">
    <property type="protein sequence ID" value="RIA88916.1"/>
    <property type="molecule type" value="Genomic_DNA"/>
</dbReference>
<proteinExistence type="predicted"/>
<reference evidence="7 8" key="1">
    <citation type="submission" date="2018-06" db="EMBL/GenBank/DDBJ databases">
        <title>Comparative genomics reveals the genomic features of Rhizophagus irregularis, R. cerebriforme, R. diaphanum and Gigaspora rosea, and their symbiotic lifestyle signature.</title>
        <authorList>
            <person name="Morin E."/>
            <person name="San Clemente H."/>
            <person name="Chen E.C.H."/>
            <person name="De La Providencia I."/>
            <person name="Hainaut M."/>
            <person name="Kuo A."/>
            <person name="Kohler A."/>
            <person name="Murat C."/>
            <person name="Tang N."/>
            <person name="Roy S."/>
            <person name="Loubradou J."/>
            <person name="Henrissat B."/>
            <person name="Grigoriev I.V."/>
            <person name="Corradi N."/>
            <person name="Roux C."/>
            <person name="Martin F.M."/>
        </authorList>
    </citation>
    <scope>NUCLEOTIDE SEQUENCE [LARGE SCALE GENOMIC DNA]</scope>
    <source>
        <strain evidence="7 8">DAOM 227022</strain>
    </source>
</reference>
<comment type="caution">
    <text evidence="7">The sequence shown here is derived from an EMBL/GenBank/DDBJ whole genome shotgun (WGS) entry which is preliminary data.</text>
</comment>
<evidence type="ECO:0000256" key="2">
    <source>
        <dbReference type="ARBA" id="ARBA00022741"/>
    </source>
</evidence>
<keyword evidence="1" id="KW-0808">Transferase</keyword>
<dbReference type="InterPro" id="IPR051681">
    <property type="entry name" value="Ser/Thr_Kinases-Pseudokinases"/>
</dbReference>
<name>A0A397SWA6_9GLOM</name>
<dbReference type="Proteomes" id="UP000265703">
    <property type="component" value="Unassembled WGS sequence"/>
</dbReference>
<evidence type="ECO:0000259" key="6">
    <source>
        <dbReference type="PROSITE" id="PS50011"/>
    </source>
</evidence>
<gene>
    <name evidence="7" type="ORF">C1645_825592</name>
</gene>
<evidence type="ECO:0000313" key="7">
    <source>
        <dbReference type="EMBL" id="RIA88916.1"/>
    </source>
</evidence>
<dbReference type="OrthoDB" id="10261027at2759"/>
<keyword evidence="8" id="KW-1185">Reference proteome</keyword>